<reference evidence="3 4" key="1">
    <citation type="submission" date="2019-09" db="EMBL/GenBank/DDBJ databases">
        <title>Genome sequence and assembly of Taibaiella sp.</title>
        <authorList>
            <person name="Chhetri G."/>
        </authorList>
    </citation>
    <scope>NUCLEOTIDE SEQUENCE [LARGE SCALE GENOMIC DNA]</scope>
    <source>
        <strain evidence="3 4">KVB11</strain>
    </source>
</reference>
<accession>A0A5M6CGX3</accession>
<name>A0A5M6CGX3_9BACT</name>
<protein>
    <submittedName>
        <fullName evidence="3">DUF3857 domain-containing protein</fullName>
    </submittedName>
</protein>
<feature type="chain" id="PRO_5024450155" evidence="1">
    <location>
        <begin position="23"/>
        <end position="644"/>
    </location>
</feature>
<dbReference type="Gene3D" id="3.10.620.30">
    <property type="match status" value="1"/>
</dbReference>
<keyword evidence="1" id="KW-0732">Signal</keyword>
<feature type="domain" description="Transglutaminase-like" evidence="2">
    <location>
        <begin position="327"/>
        <end position="396"/>
    </location>
</feature>
<feature type="signal peptide" evidence="1">
    <location>
        <begin position="1"/>
        <end position="22"/>
    </location>
</feature>
<dbReference type="Pfam" id="PF12969">
    <property type="entry name" value="DUF3857"/>
    <property type="match status" value="1"/>
</dbReference>
<dbReference type="AlphaFoldDB" id="A0A5M6CGX3"/>
<evidence type="ECO:0000313" key="4">
    <source>
        <dbReference type="Proteomes" id="UP000323632"/>
    </source>
</evidence>
<dbReference type="InterPro" id="IPR002931">
    <property type="entry name" value="Transglutaminase-like"/>
</dbReference>
<dbReference type="RefSeq" id="WP_150032159.1">
    <property type="nucleotide sequence ID" value="NZ_VWSH01000002.1"/>
</dbReference>
<sequence>MKKMKYVAVGICSLFFAANSNAQSVAELEKKYPGEMAVYTKYDEHLIIEFERGELVAHSDVEREILLLKDNAANYFNKGSVYHSYFNRVQDIEGCTLVPNGDGYKTVKTKMFKTIPSESESVFYDDGKETEVSFTNLTKGAKTVLKYNITHNEIHLLPKFYFQNYMPMMEATFSITYPKGMDLASILEGTEVNWIKKTVEESKKTVTVTYKATDVPRAKFFSDAPSYSYYSPHVLVYIKSYEDPRSDENVIVLKDADALNKYVYGFVKNVNRFEDKGIKDKVSDLTKDSKTDADKAAVIYKWVQNNIRYIAFEDSLGGFIPREAGLVYKRRFGDCKDMASLLRGMCKAAGMDARYVWIGTRSIPYSFKNTPIPGVFNHMICAVKIDDKWVFLDGTDPILPYGAIPEAIQGKDALIADNADHYEAVRIPVTNGDKSIVVDSSHVQISDNNMTGNVSIQMSGYNAWGIKSILKYKNENEKEETFNRITQRGNNKYHQASFDYNIFDNPNKEVVINAGFELPGYVRKAGKDYYINMNLLRNSVGDNTDLEDRNAPIERDYKEVAKEIVVLDIPKGYKVSHLPDPKQDKLDGVGSYSIRYETDGKTVTLSKELTMDALYIEPKQFKDFDKMVSALQNNYKESIVLTQD</sequence>
<comment type="caution">
    <text evidence="3">The sequence shown here is derived from an EMBL/GenBank/DDBJ whole genome shotgun (WGS) entry which is preliminary data.</text>
</comment>
<evidence type="ECO:0000259" key="2">
    <source>
        <dbReference type="SMART" id="SM00460"/>
    </source>
</evidence>
<dbReference type="Proteomes" id="UP000323632">
    <property type="component" value="Unassembled WGS sequence"/>
</dbReference>
<dbReference type="EMBL" id="VWSH01000002">
    <property type="protein sequence ID" value="KAA5534478.1"/>
    <property type="molecule type" value="Genomic_DNA"/>
</dbReference>
<dbReference type="SMART" id="SM00460">
    <property type="entry name" value="TGc"/>
    <property type="match status" value="1"/>
</dbReference>
<evidence type="ECO:0000256" key="1">
    <source>
        <dbReference type="SAM" id="SignalP"/>
    </source>
</evidence>
<keyword evidence="4" id="KW-1185">Reference proteome</keyword>
<dbReference type="Pfam" id="PF01841">
    <property type="entry name" value="Transglut_core"/>
    <property type="match status" value="1"/>
</dbReference>
<dbReference type="InterPro" id="IPR024618">
    <property type="entry name" value="DUF3857"/>
</dbReference>
<gene>
    <name evidence="3" type="ORF">F0919_07605</name>
</gene>
<dbReference type="SUPFAM" id="SSF54001">
    <property type="entry name" value="Cysteine proteinases"/>
    <property type="match status" value="1"/>
</dbReference>
<proteinExistence type="predicted"/>
<dbReference type="InterPro" id="IPR038765">
    <property type="entry name" value="Papain-like_cys_pep_sf"/>
</dbReference>
<dbReference type="Gene3D" id="2.60.40.3140">
    <property type="match status" value="1"/>
</dbReference>
<organism evidence="3 4">
    <name type="scientific">Taibaiella lutea</name>
    <dbReference type="NCBI Taxonomy" id="2608001"/>
    <lineage>
        <taxon>Bacteria</taxon>
        <taxon>Pseudomonadati</taxon>
        <taxon>Bacteroidota</taxon>
        <taxon>Chitinophagia</taxon>
        <taxon>Chitinophagales</taxon>
        <taxon>Chitinophagaceae</taxon>
        <taxon>Taibaiella</taxon>
    </lineage>
</organism>
<evidence type="ECO:0000313" key="3">
    <source>
        <dbReference type="EMBL" id="KAA5534478.1"/>
    </source>
</evidence>
<dbReference type="Gene3D" id="2.60.120.1130">
    <property type="match status" value="1"/>
</dbReference>